<evidence type="ECO:0000256" key="1">
    <source>
        <dbReference type="ARBA" id="ARBA00006581"/>
    </source>
</evidence>
<dbReference type="EC" id="3.6.1.23" evidence="2"/>
<evidence type="ECO:0000256" key="2">
    <source>
        <dbReference type="ARBA" id="ARBA00012379"/>
    </source>
</evidence>
<name>A0A6C0AZG8_9ZZZZ</name>
<reference evidence="5" key="1">
    <citation type="journal article" date="2020" name="Nature">
        <title>Giant virus diversity and host interactions through global metagenomics.</title>
        <authorList>
            <person name="Schulz F."/>
            <person name="Roux S."/>
            <person name="Paez-Espino D."/>
            <person name="Jungbluth S."/>
            <person name="Walsh D.A."/>
            <person name="Denef V.J."/>
            <person name="McMahon K.D."/>
            <person name="Konstantinidis K.T."/>
            <person name="Eloe-Fadrosh E.A."/>
            <person name="Kyrpides N.C."/>
            <person name="Woyke T."/>
        </authorList>
    </citation>
    <scope>NUCLEOTIDE SEQUENCE</scope>
    <source>
        <strain evidence="5">GVMAG-S-ERX556022-25</strain>
    </source>
</reference>
<dbReference type="AlphaFoldDB" id="A0A6C0AZG8"/>
<dbReference type="SUPFAM" id="SSF51283">
    <property type="entry name" value="dUTPase-like"/>
    <property type="match status" value="1"/>
</dbReference>
<dbReference type="InterPro" id="IPR008181">
    <property type="entry name" value="dUTPase"/>
</dbReference>
<dbReference type="EMBL" id="MN738810">
    <property type="protein sequence ID" value="QHS84605.1"/>
    <property type="molecule type" value="Genomic_DNA"/>
</dbReference>
<keyword evidence="3" id="KW-0546">Nucleotide metabolism</keyword>
<evidence type="ECO:0000259" key="4">
    <source>
        <dbReference type="Pfam" id="PF00692"/>
    </source>
</evidence>
<dbReference type="PANTHER" id="PTHR11241">
    <property type="entry name" value="DEOXYURIDINE 5'-TRIPHOSPHATE NUCLEOTIDOHYDROLASE"/>
    <property type="match status" value="1"/>
</dbReference>
<feature type="domain" description="dUTPase-like" evidence="4">
    <location>
        <begin position="53"/>
        <end position="180"/>
    </location>
</feature>
<protein>
    <recommendedName>
        <fullName evidence="2">dUTP diphosphatase</fullName>
        <ecNumber evidence="2">3.6.1.23</ecNumber>
    </recommendedName>
</protein>
<dbReference type="InterPro" id="IPR029054">
    <property type="entry name" value="dUTPase-like"/>
</dbReference>
<evidence type="ECO:0000313" key="5">
    <source>
        <dbReference type="EMBL" id="QHS84605.1"/>
    </source>
</evidence>
<accession>A0A6C0AZG8</accession>
<dbReference type="GO" id="GO:0046081">
    <property type="term" value="P:dUTP catabolic process"/>
    <property type="evidence" value="ECO:0007669"/>
    <property type="project" value="InterPro"/>
</dbReference>
<dbReference type="GO" id="GO:0000287">
    <property type="term" value="F:magnesium ion binding"/>
    <property type="evidence" value="ECO:0007669"/>
    <property type="project" value="InterPro"/>
</dbReference>
<dbReference type="PANTHER" id="PTHR11241:SF0">
    <property type="entry name" value="DEOXYURIDINE 5'-TRIPHOSPHATE NUCLEOTIDOHYDROLASE"/>
    <property type="match status" value="1"/>
</dbReference>
<organism evidence="5">
    <name type="scientific">viral metagenome</name>
    <dbReference type="NCBI Taxonomy" id="1070528"/>
    <lineage>
        <taxon>unclassified sequences</taxon>
        <taxon>metagenomes</taxon>
        <taxon>organismal metagenomes</taxon>
    </lineage>
</organism>
<dbReference type="Gene3D" id="2.70.40.10">
    <property type="match status" value="1"/>
</dbReference>
<proteinExistence type="inferred from homology"/>
<dbReference type="Pfam" id="PF00692">
    <property type="entry name" value="dUTPase"/>
    <property type="match status" value="1"/>
</dbReference>
<dbReference type="InterPro" id="IPR036157">
    <property type="entry name" value="dUTPase-like_sf"/>
</dbReference>
<evidence type="ECO:0000256" key="3">
    <source>
        <dbReference type="ARBA" id="ARBA00023080"/>
    </source>
</evidence>
<sequence>METSLESCKSYYVLQIYLDHSICNNIIVEKYKKKILEIQDMFLLGKQQSLYIDAGFDLFCPHSVVIQNKTLGNKLDHGIKCAMTYNKKPTAFYLYPRSSTGSKTPLRLSNSVGIIDSGYRGNIIALFDNFTENNYNISIKDRLVQICGPNIMFPIYPILVENIDELGDTSRGTSGFGSTGR</sequence>
<dbReference type="GO" id="GO:0004170">
    <property type="term" value="F:dUTP diphosphatase activity"/>
    <property type="evidence" value="ECO:0007669"/>
    <property type="project" value="UniProtKB-EC"/>
</dbReference>
<dbReference type="GO" id="GO:0006226">
    <property type="term" value="P:dUMP biosynthetic process"/>
    <property type="evidence" value="ECO:0007669"/>
    <property type="project" value="InterPro"/>
</dbReference>
<comment type="similarity">
    <text evidence="1">Belongs to the dUTPase family.</text>
</comment>